<dbReference type="AlphaFoldDB" id="A0A3B7MLI8"/>
<dbReference type="Pfam" id="PF18845">
    <property type="entry name" value="baeRF_family3"/>
    <property type="match status" value="1"/>
</dbReference>
<sequence>MKQTMIGGEIVALIEKKKGICISIIVPAHRFSPEKRSDKERLDKSIQRAIKHLLDNYPPEQVIPLIEAMDELYQQVDFTHTEAGIGLFVSPDIHQLVYFIYPVKEKMMIGESFDIRDLLYQDYYSRVYFVLMLSEQGAKLFQARLNKLEEVHDSHFPLTNEDEYEYQRPIYGSAGGKTTFIKAIERDKSQLEEIRYTQFLKKVVEGLDNNLTLDTPMIVTGTKKDLGYYSKVTHHTDHVFGLLPGNFSHLSLNELGALTWPIMKSFLDDWKQQQVIALQETHGKAHVLTTLQDIWKAVQEGRGARLLVEKDLSIPAYLSNDNGYQLHLHPPKGRHRILPDVINSLMETVLAKHGEVIMLENGFLENFQRMLLVTRY</sequence>
<evidence type="ECO:0000313" key="2">
    <source>
        <dbReference type="Proteomes" id="UP000263900"/>
    </source>
</evidence>
<dbReference type="RefSeq" id="WP_119050056.1">
    <property type="nucleotide sequence ID" value="NZ_CP032157.1"/>
</dbReference>
<evidence type="ECO:0000313" key="1">
    <source>
        <dbReference type="EMBL" id="AXY74169.1"/>
    </source>
</evidence>
<proteinExistence type="predicted"/>
<dbReference type="EMBL" id="CP032157">
    <property type="protein sequence ID" value="AXY74169.1"/>
    <property type="molecule type" value="Genomic_DNA"/>
</dbReference>
<dbReference type="InterPro" id="IPR041289">
    <property type="entry name" value="Bact_RF_family3"/>
</dbReference>
<dbReference type="KEGG" id="pseg:D3H65_09360"/>
<protein>
    <submittedName>
        <fullName evidence="1">Uncharacterized protein</fullName>
    </submittedName>
</protein>
<keyword evidence="2" id="KW-1185">Reference proteome</keyword>
<dbReference type="OrthoDB" id="4393931at2"/>
<dbReference type="Proteomes" id="UP000263900">
    <property type="component" value="Chromosome"/>
</dbReference>
<accession>A0A3B7MLI8</accession>
<gene>
    <name evidence="1" type="ORF">D3H65_09360</name>
</gene>
<organism evidence="1 2">
    <name type="scientific">Paraflavitalea soli</name>
    <dbReference type="NCBI Taxonomy" id="2315862"/>
    <lineage>
        <taxon>Bacteria</taxon>
        <taxon>Pseudomonadati</taxon>
        <taxon>Bacteroidota</taxon>
        <taxon>Chitinophagia</taxon>
        <taxon>Chitinophagales</taxon>
        <taxon>Chitinophagaceae</taxon>
        <taxon>Paraflavitalea</taxon>
    </lineage>
</organism>
<reference evidence="1 2" key="1">
    <citation type="submission" date="2018-09" db="EMBL/GenBank/DDBJ databases">
        <title>Genome sequencing of strain 6GH32-13.</title>
        <authorList>
            <person name="Weon H.-Y."/>
            <person name="Heo J."/>
            <person name="Kwon S.-W."/>
        </authorList>
    </citation>
    <scope>NUCLEOTIDE SEQUENCE [LARGE SCALE GENOMIC DNA]</scope>
    <source>
        <strain evidence="1 2">5GH32-13</strain>
    </source>
</reference>
<name>A0A3B7MLI8_9BACT</name>